<feature type="domain" description="MPN" evidence="6">
    <location>
        <begin position="66"/>
        <end position="194"/>
    </location>
</feature>
<dbReference type="EMBL" id="RQET01000013">
    <property type="protein sequence ID" value="TGK06555.1"/>
    <property type="molecule type" value="Genomic_DNA"/>
</dbReference>
<sequence length="197" mass="21827">MIAVLLGKGDRNRSIEDLSREILRITRGLGGLLSIDIARNLRVQGLGSAKASVLMASVELARRLKYKSLQGAAFDATALARYMRTLFLPMRRECFVLATVSPAGNLLRVEIVSKGSLEEVGVHPRDLVRMVLNDEATEVIIAHNHPGMTSEPSPEDWEVYTRLGSILSELDVCLLDHWIFGIDGIFSCKHSTRLDED</sequence>
<evidence type="ECO:0000256" key="5">
    <source>
        <dbReference type="ARBA" id="ARBA00023049"/>
    </source>
</evidence>
<accession>A0A4R9G5V1</accession>
<protein>
    <submittedName>
        <fullName evidence="7">DNA repair protein</fullName>
    </submittedName>
</protein>
<evidence type="ECO:0000256" key="3">
    <source>
        <dbReference type="ARBA" id="ARBA00022801"/>
    </source>
</evidence>
<keyword evidence="4" id="KW-0862">Zinc</keyword>
<gene>
    <name evidence="7" type="ORF">EHO60_15245</name>
</gene>
<dbReference type="Pfam" id="PF20582">
    <property type="entry name" value="UPF0758_N"/>
    <property type="match status" value="1"/>
</dbReference>
<evidence type="ECO:0000256" key="1">
    <source>
        <dbReference type="ARBA" id="ARBA00022670"/>
    </source>
</evidence>
<dbReference type="InterPro" id="IPR046778">
    <property type="entry name" value="UPF0758_N"/>
</dbReference>
<keyword evidence="2" id="KW-0479">Metal-binding</keyword>
<evidence type="ECO:0000259" key="6">
    <source>
        <dbReference type="PROSITE" id="PS50249"/>
    </source>
</evidence>
<dbReference type="PROSITE" id="PS50249">
    <property type="entry name" value="MPN"/>
    <property type="match status" value="1"/>
</dbReference>
<dbReference type="GO" id="GO:0008237">
    <property type="term" value="F:metallopeptidase activity"/>
    <property type="evidence" value="ECO:0007669"/>
    <property type="project" value="UniProtKB-KW"/>
</dbReference>
<evidence type="ECO:0000256" key="4">
    <source>
        <dbReference type="ARBA" id="ARBA00022833"/>
    </source>
</evidence>
<reference evidence="7" key="1">
    <citation type="journal article" date="2019" name="PLoS Negl. Trop. Dis.">
        <title>Revisiting the worldwide diversity of Leptospira species in the environment.</title>
        <authorList>
            <person name="Vincent A.T."/>
            <person name="Schiettekatte O."/>
            <person name="Bourhy P."/>
            <person name="Veyrier F.J."/>
            <person name="Picardeau M."/>
        </authorList>
    </citation>
    <scope>NUCLEOTIDE SEQUENCE [LARGE SCALE GENOMIC DNA]</scope>
    <source>
        <strain evidence="7">SSW15</strain>
    </source>
</reference>
<dbReference type="InterPro" id="IPR001405">
    <property type="entry name" value="UPF0758"/>
</dbReference>
<dbReference type="AlphaFoldDB" id="A0A4R9G5V1"/>
<keyword evidence="3" id="KW-0378">Hydrolase</keyword>
<keyword evidence="8" id="KW-1185">Reference proteome</keyword>
<dbReference type="Gene3D" id="3.40.140.10">
    <property type="entry name" value="Cytidine Deaminase, domain 2"/>
    <property type="match status" value="1"/>
</dbReference>
<evidence type="ECO:0000313" key="7">
    <source>
        <dbReference type="EMBL" id="TGK06555.1"/>
    </source>
</evidence>
<dbReference type="Pfam" id="PF04002">
    <property type="entry name" value="RadC"/>
    <property type="match status" value="1"/>
</dbReference>
<dbReference type="PANTHER" id="PTHR30471">
    <property type="entry name" value="DNA REPAIR PROTEIN RADC"/>
    <property type="match status" value="1"/>
</dbReference>
<proteinExistence type="predicted"/>
<dbReference type="GO" id="GO:0046872">
    <property type="term" value="F:metal ion binding"/>
    <property type="evidence" value="ECO:0007669"/>
    <property type="project" value="UniProtKB-KW"/>
</dbReference>
<dbReference type="PANTHER" id="PTHR30471:SF3">
    <property type="entry name" value="UPF0758 PROTEIN YEES-RELATED"/>
    <property type="match status" value="1"/>
</dbReference>
<dbReference type="Proteomes" id="UP000298458">
    <property type="component" value="Unassembled WGS sequence"/>
</dbReference>
<dbReference type="GO" id="GO:0006508">
    <property type="term" value="P:proteolysis"/>
    <property type="evidence" value="ECO:0007669"/>
    <property type="project" value="UniProtKB-KW"/>
</dbReference>
<dbReference type="OrthoDB" id="9804482at2"/>
<keyword evidence="1" id="KW-0645">Protease</keyword>
<comment type="caution">
    <text evidence="7">The sequence shown here is derived from an EMBL/GenBank/DDBJ whole genome shotgun (WGS) entry which is preliminary data.</text>
</comment>
<dbReference type="InterPro" id="IPR037518">
    <property type="entry name" value="MPN"/>
</dbReference>
<evidence type="ECO:0000313" key="8">
    <source>
        <dbReference type="Proteomes" id="UP000298458"/>
    </source>
</evidence>
<name>A0A4R9G5V1_9LEPT</name>
<evidence type="ECO:0000256" key="2">
    <source>
        <dbReference type="ARBA" id="ARBA00022723"/>
    </source>
</evidence>
<keyword evidence="5" id="KW-0482">Metalloprotease</keyword>
<dbReference type="InterPro" id="IPR025657">
    <property type="entry name" value="RadC_JAB"/>
</dbReference>
<organism evidence="7 8">
    <name type="scientific">Leptospira fletcheri</name>
    <dbReference type="NCBI Taxonomy" id="2484981"/>
    <lineage>
        <taxon>Bacteria</taxon>
        <taxon>Pseudomonadati</taxon>
        <taxon>Spirochaetota</taxon>
        <taxon>Spirochaetia</taxon>
        <taxon>Leptospirales</taxon>
        <taxon>Leptospiraceae</taxon>
        <taxon>Leptospira</taxon>
    </lineage>
</organism>